<sequence>MFHMILTIVLVIMSISLFVCFIRTVIGPTMPDRIIALDAFGINLIGFIGILMILQETVAYSEVILVISILAFIGTIALSKFIERGVVFDRD</sequence>
<evidence type="ECO:0000256" key="6">
    <source>
        <dbReference type="ARBA" id="ARBA00022989"/>
    </source>
</evidence>
<evidence type="ECO:0000256" key="1">
    <source>
        <dbReference type="ARBA" id="ARBA00004651"/>
    </source>
</evidence>
<evidence type="ECO:0000313" key="10">
    <source>
        <dbReference type="EMBL" id="GAE31658.1"/>
    </source>
</evidence>
<dbReference type="PANTHER" id="PTHR34702">
    <property type="entry name" value="NA(+)/H(+) ANTIPORTER SUBUNIT F1"/>
    <property type="match status" value="1"/>
</dbReference>
<keyword evidence="8" id="KW-0406">Ion transport</keyword>
<dbReference type="GO" id="GO:0005886">
    <property type="term" value="C:plasma membrane"/>
    <property type="evidence" value="ECO:0007669"/>
    <property type="project" value="UniProtKB-SubCell"/>
</dbReference>
<evidence type="ECO:0000256" key="4">
    <source>
        <dbReference type="ARBA" id="ARBA00022475"/>
    </source>
</evidence>
<reference evidence="10" key="1">
    <citation type="journal article" date="2014" name="Genome Announc.">
        <title>Draft Genome Sequences of Three Alkaliphilic Bacillus Strains, Bacillus wakoensis JCM 9140T, Bacillus akibai JCM 9157T, and Bacillus hemicellulosilyticus JCM 9152T.</title>
        <authorList>
            <person name="Yuki M."/>
            <person name="Oshima K."/>
            <person name="Suda W."/>
            <person name="Oshida Y."/>
            <person name="Kitamura K."/>
            <person name="Iida T."/>
            <person name="Hattori M."/>
            <person name="Ohkuma M."/>
        </authorList>
    </citation>
    <scope>NUCLEOTIDE SEQUENCE [LARGE SCALE GENOMIC DNA]</scope>
    <source>
        <strain evidence="10">JCM 9152</strain>
    </source>
</reference>
<keyword evidence="5 9" id="KW-0812">Transmembrane</keyword>
<evidence type="ECO:0000313" key="11">
    <source>
        <dbReference type="Proteomes" id="UP000018895"/>
    </source>
</evidence>
<accession>W4QJ38</accession>
<dbReference type="EMBL" id="BAUU01000022">
    <property type="protein sequence ID" value="GAE31658.1"/>
    <property type="molecule type" value="Genomic_DNA"/>
</dbReference>
<feature type="transmembrane region" description="Helical" evidence="9">
    <location>
        <begin position="35"/>
        <end position="54"/>
    </location>
</feature>
<keyword evidence="4 8" id="KW-1003">Cell membrane</keyword>
<feature type="transmembrane region" description="Helical" evidence="9">
    <location>
        <begin position="60"/>
        <end position="82"/>
    </location>
</feature>
<comment type="similarity">
    <text evidence="2 8">Belongs to the CPA3 antiporters (TC 2.A.63) subunit F family.</text>
</comment>
<proteinExistence type="inferred from homology"/>
<keyword evidence="3 8" id="KW-0813">Transport</keyword>
<evidence type="ECO:0000256" key="8">
    <source>
        <dbReference type="PIRNR" id="PIRNR028784"/>
    </source>
</evidence>
<gene>
    <name evidence="10" type="ORF">JCM9152_3140</name>
</gene>
<evidence type="ECO:0000256" key="7">
    <source>
        <dbReference type="ARBA" id="ARBA00023136"/>
    </source>
</evidence>
<dbReference type="AlphaFoldDB" id="W4QJ38"/>
<keyword evidence="6 9" id="KW-1133">Transmembrane helix</keyword>
<name>W4QJ38_9BACI</name>
<evidence type="ECO:0000256" key="5">
    <source>
        <dbReference type="ARBA" id="ARBA00022692"/>
    </source>
</evidence>
<keyword evidence="8" id="KW-0050">Antiport</keyword>
<comment type="caution">
    <text evidence="10">The sequence shown here is derived from an EMBL/GenBank/DDBJ whole genome shotgun (WGS) entry which is preliminary data.</text>
</comment>
<protein>
    <submittedName>
        <fullName evidence="10">Na(+) H(+) antiporter subunit F</fullName>
    </submittedName>
</protein>
<dbReference type="Proteomes" id="UP000018895">
    <property type="component" value="Unassembled WGS sequence"/>
</dbReference>
<comment type="subcellular location">
    <subcellularLocation>
        <location evidence="1 8">Cell membrane</location>
        <topology evidence="1 8">Multi-pass membrane protein</topology>
    </subcellularLocation>
</comment>
<dbReference type="Pfam" id="PF04066">
    <property type="entry name" value="MrpF_PhaF"/>
    <property type="match status" value="1"/>
</dbReference>
<dbReference type="RefSeq" id="WP_035345624.1">
    <property type="nucleotide sequence ID" value="NZ_BAUU01000022.1"/>
</dbReference>
<evidence type="ECO:0000256" key="3">
    <source>
        <dbReference type="ARBA" id="ARBA00022448"/>
    </source>
</evidence>
<evidence type="ECO:0000256" key="2">
    <source>
        <dbReference type="ARBA" id="ARBA00009212"/>
    </source>
</evidence>
<dbReference type="OrthoDB" id="9799958at2"/>
<dbReference type="STRING" id="1236971.JCM9152_3140"/>
<evidence type="ECO:0000256" key="9">
    <source>
        <dbReference type="SAM" id="Phobius"/>
    </source>
</evidence>
<dbReference type="NCBIfam" id="NF009248">
    <property type="entry name" value="PRK12600.1"/>
    <property type="match status" value="1"/>
</dbReference>
<keyword evidence="7 8" id="KW-0472">Membrane</keyword>
<keyword evidence="11" id="KW-1185">Reference proteome</keyword>
<dbReference type="GO" id="GO:0015385">
    <property type="term" value="F:sodium:proton antiporter activity"/>
    <property type="evidence" value="ECO:0007669"/>
    <property type="project" value="TreeGrafter"/>
</dbReference>
<feature type="transmembrane region" description="Helical" evidence="9">
    <location>
        <begin position="6"/>
        <end position="26"/>
    </location>
</feature>
<dbReference type="PANTHER" id="PTHR34702:SF1">
    <property type="entry name" value="NA(+)_H(+) ANTIPORTER SUBUNIT F"/>
    <property type="match status" value="1"/>
</dbReference>
<dbReference type="PIRSF" id="PIRSF028784">
    <property type="entry name" value="MrpF"/>
    <property type="match status" value="1"/>
</dbReference>
<dbReference type="InterPro" id="IPR007208">
    <property type="entry name" value="MrpF/PhaF-like"/>
</dbReference>
<organism evidence="10 11">
    <name type="scientific">Halalkalibacter hemicellulosilyticusJCM 9152</name>
    <dbReference type="NCBI Taxonomy" id="1236971"/>
    <lineage>
        <taxon>Bacteria</taxon>
        <taxon>Bacillati</taxon>
        <taxon>Bacillota</taxon>
        <taxon>Bacilli</taxon>
        <taxon>Bacillales</taxon>
        <taxon>Bacillaceae</taxon>
        <taxon>Halalkalibacter</taxon>
    </lineage>
</organism>